<protein>
    <submittedName>
        <fullName evidence="1">Uncharacterized protein</fullName>
    </submittedName>
</protein>
<dbReference type="Proteomes" id="UP001163046">
    <property type="component" value="Unassembled WGS sequence"/>
</dbReference>
<gene>
    <name evidence="1" type="ORF">OS493_019323</name>
</gene>
<reference evidence="1" key="1">
    <citation type="submission" date="2023-01" db="EMBL/GenBank/DDBJ databases">
        <title>Genome assembly of the deep-sea coral Lophelia pertusa.</title>
        <authorList>
            <person name="Herrera S."/>
            <person name="Cordes E."/>
        </authorList>
    </citation>
    <scope>NUCLEOTIDE SEQUENCE</scope>
    <source>
        <strain evidence="1">USNM1676648</strain>
        <tissue evidence="1">Polyp</tissue>
    </source>
</reference>
<evidence type="ECO:0000313" key="1">
    <source>
        <dbReference type="EMBL" id="KAJ7391192.1"/>
    </source>
</evidence>
<dbReference type="EMBL" id="MU825407">
    <property type="protein sequence ID" value="KAJ7391192.1"/>
    <property type="molecule type" value="Genomic_DNA"/>
</dbReference>
<sequence length="177" mass="20902">MLTTSRTRHFKRSTTPEAVVFNVEEMPAAGRAKVRHVGGWAIRKVLEKSRKYVRENIHSENAETMNSVHRHHDICEVIEESLVGSLAMLERESLHKDTLQVTEARQYRERGLIHIEDAVYEFFMTLEGVRVLLLNNEMMRKEKANMAEMAYQQLMENRELKLKWEECFKREDVANKR</sequence>
<evidence type="ECO:0000313" key="2">
    <source>
        <dbReference type="Proteomes" id="UP001163046"/>
    </source>
</evidence>
<comment type="caution">
    <text evidence="1">The sequence shown here is derived from an EMBL/GenBank/DDBJ whole genome shotgun (WGS) entry which is preliminary data.</text>
</comment>
<dbReference type="OrthoDB" id="5988190at2759"/>
<dbReference type="AlphaFoldDB" id="A0A9X0A0F9"/>
<name>A0A9X0A0F9_9CNID</name>
<organism evidence="1 2">
    <name type="scientific">Desmophyllum pertusum</name>
    <dbReference type="NCBI Taxonomy" id="174260"/>
    <lineage>
        <taxon>Eukaryota</taxon>
        <taxon>Metazoa</taxon>
        <taxon>Cnidaria</taxon>
        <taxon>Anthozoa</taxon>
        <taxon>Hexacorallia</taxon>
        <taxon>Scleractinia</taxon>
        <taxon>Caryophylliina</taxon>
        <taxon>Caryophylliidae</taxon>
        <taxon>Desmophyllum</taxon>
    </lineage>
</organism>
<keyword evidence="2" id="KW-1185">Reference proteome</keyword>
<accession>A0A9X0A0F9</accession>
<proteinExistence type="predicted"/>